<dbReference type="AlphaFoldDB" id="U4LVU3"/>
<dbReference type="OrthoDB" id="5422384at2759"/>
<dbReference type="Proteomes" id="UP000018144">
    <property type="component" value="Unassembled WGS sequence"/>
</dbReference>
<gene>
    <name evidence="11" type="ORF">PCON_04553</name>
</gene>
<dbReference type="GO" id="GO:0045893">
    <property type="term" value="P:positive regulation of DNA-templated transcription"/>
    <property type="evidence" value="ECO:0007669"/>
    <property type="project" value="TreeGrafter"/>
</dbReference>
<reference evidence="11 12" key="1">
    <citation type="journal article" date="2013" name="PLoS Genet.">
        <title>The genome and development-dependent transcriptomes of Pyronema confluens: a window into fungal evolution.</title>
        <authorList>
            <person name="Traeger S."/>
            <person name="Altegoer F."/>
            <person name="Freitag M."/>
            <person name="Gabaldon T."/>
            <person name="Kempken F."/>
            <person name="Kumar A."/>
            <person name="Marcet-Houben M."/>
            <person name="Poggeler S."/>
            <person name="Stajich J.E."/>
            <person name="Nowrousian M."/>
        </authorList>
    </citation>
    <scope>NUCLEOTIDE SEQUENCE [LARGE SCALE GENOMIC DNA]</scope>
    <source>
        <strain evidence="12">CBS 100304</strain>
        <tissue evidence="11">Vegetative mycelium</tissue>
    </source>
</reference>
<evidence type="ECO:0000313" key="12">
    <source>
        <dbReference type="Proteomes" id="UP000018144"/>
    </source>
</evidence>
<keyword evidence="6 9" id="KW-0811">Translocation</keyword>
<evidence type="ECO:0000256" key="9">
    <source>
        <dbReference type="RuleBase" id="RU365073"/>
    </source>
</evidence>
<comment type="function">
    <text evidence="9">Functions as a component of the nuclear pore complex (NPC).</text>
</comment>
<sequence length="947" mass="104200">MSSNSGAPLFQFNNNRNSKESLFAPPASNVTSNGLFSAQSTPESNRFLDSPDSRSLFAGATPGAKSGSKAAGSLFSAGGKPTFNLGPMASAGPSSSLQTSSFGLPPPKAIGTTGMFGEGESTEIYEDDSRDEDMEQDEDESGMYGDEEEEDYTEEESSVMEESSQPGNKPGPYDEMIGPPATEPGALIIKAEELMEELERLMSPSRDDEYDSDEDMDFDMDRRAPSLERQQEYLGKASKDFLTALHAQLSKSTKAKADRNLRYAYYIASLILPLHHATSNTTEVLRKWIFTHHPEPSRSHLTSVRGTHPNSALSVDFWDVVYRLTIRGEVQEAAEVLRSANWDFLSEDAPPISQPAFGAAQKLNDKRYPQAEIESIKTAVATAISLLERCPGQGRSAYQPSSQFFPMAQPAVDHPGTPADWRIWRGEVLKASEEIKGIAMEDDDDPEETYYDAYNPQTGRGGSFGFARASKPKMKVPSAISRHLRAMYDVMRGDQDAITSTADNWQEATVSLMMWAKDADSAAADEEEEFEDNVAHHSQNMNPGEYYSVMMHRKKRQLAQLSAVMDIIAEEIPPNPTDRLETAICGVLANDPLYIAELEKYSSLVAATIVEIGGWAGWIKRETTPKDNIANGNNMGLDEDDFAILGMGAVDNTAEGKLAEDAIRRWGSRLFGTEWIDEDAEVEGWEIGIGPIARTKDGRRLNAKLLEQIPLTSTRRVEKLLTHTTEAKYHSTHSAIAFNWANHLISTTDNHGEILHFLSLAAAKNDEARRLLHDTVTTLLQRSLLSSSAYPPDEILDPRLQLLLSSPTECKSELLRFELSGYAALRTFYTLRSSAPETAVKALTAVIKSAGEPIDGGVWDKEWESPVEPTVLPQVLKELLSCVDALGIREAMDVAKVLTDFEACGDGLRKACIDQGDGDSKEVEKIVRSVREGLCKVFARAWKRGGC</sequence>
<evidence type="ECO:0000256" key="7">
    <source>
        <dbReference type="ARBA" id="ARBA00023132"/>
    </source>
</evidence>
<evidence type="ECO:0000256" key="3">
    <source>
        <dbReference type="ARBA" id="ARBA00022448"/>
    </source>
</evidence>
<name>U4LVU3_PYROM</name>
<keyword evidence="9" id="KW-0472">Membrane</keyword>
<evidence type="ECO:0000256" key="4">
    <source>
        <dbReference type="ARBA" id="ARBA00022816"/>
    </source>
</evidence>
<evidence type="ECO:0000313" key="11">
    <source>
        <dbReference type="EMBL" id="CCX34877.1"/>
    </source>
</evidence>
<dbReference type="GO" id="GO:0031965">
    <property type="term" value="C:nuclear membrane"/>
    <property type="evidence" value="ECO:0007669"/>
    <property type="project" value="UniProtKB-UniRule"/>
</dbReference>
<dbReference type="eggNOG" id="ENOG502S1N1">
    <property type="taxonomic scope" value="Eukaryota"/>
</dbReference>
<evidence type="ECO:0000256" key="8">
    <source>
        <dbReference type="ARBA" id="ARBA00023242"/>
    </source>
</evidence>
<comment type="subunit">
    <text evidence="9">Component of the nuclear pore complex (NPC).</text>
</comment>
<protein>
    <recommendedName>
        <fullName evidence="9">Nuclear pore complex protein Nup85</fullName>
    </recommendedName>
</protein>
<evidence type="ECO:0000256" key="6">
    <source>
        <dbReference type="ARBA" id="ARBA00023010"/>
    </source>
</evidence>
<evidence type="ECO:0000256" key="2">
    <source>
        <dbReference type="ARBA" id="ARBA00005573"/>
    </source>
</evidence>
<evidence type="ECO:0000256" key="1">
    <source>
        <dbReference type="ARBA" id="ARBA00004567"/>
    </source>
</evidence>
<keyword evidence="4 9" id="KW-0509">mRNA transport</keyword>
<evidence type="ECO:0000256" key="10">
    <source>
        <dbReference type="SAM" id="MobiDB-lite"/>
    </source>
</evidence>
<dbReference type="Pfam" id="PF07575">
    <property type="entry name" value="Nucleopor_Nup85"/>
    <property type="match status" value="1"/>
</dbReference>
<proteinExistence type="inferred from homology"/>
<dbReference type="GO" id="GO:0006606">
    <property type="term" value="P:protein import into nucleus"/>
    <property type="evidence" value="ECO:0007669"/>
    <property type="project" value="TreeGrafter"/>
</dbReference>
<dbReference type="OMA" id="YKPSPAC"/>
<feature type="region of interest" description="Disordered" evidence="10">
    <location>
        <begin position="1"/>
        <end position="182"/>
    </location>
</feature>
<evidence type="ECO:0000256" key="5">
    <source>
        <dbReference type="ARBA" id="ARBA00022927"/>
    </source>
</evidence>
<dbReference type="GO" id="GO:0006406">
    <property type="term" value="P:mRNA export from nucleus"/>
    <property type="evidence" value="ECO:0007669"/>
    <property type="project" value="TreeGrafter"/>
</dbReference>
<dbReference type="EMBL" id="HF936663">
    <property type="protein sequence ID" value="CCX34877.1"/>
    <property type="molecule type" value="Genomic_DNA"/>
</dbReference>
<accession>U4LVU3</accession>
<feature type="compositionally biased region" description="Polar residues" evidence="10">
    <location>
        <begin position="92"/>
        <end position="102"/>
    </location>
</feature>
<keyword evidence="12" id="KW-1185">Reference proteome</keyword>
<feature type="compositionally biased region" description="Polar residues" evidence="10">
    <location>
        <begin position="1"/>
        <end position="16"/>
    </location>
</feature>
<dbReference type="PANTHER" id="PTHR13373:SF21">
    <property type="entry name" value="NUCLEAR PORE COMPLEX PROTEIN NUP85"/>
    <property type="match status" value="1"/>
</dbReference>
<dbReference type="InterPro" id="IPR011502">
    <property type="entry name" value="Nucleoporin_Nup85"/>
</dbReference>
<comment type="subcellular location">
    <subcellularLocation>
        <location evidence="1 9">Nucleus</location>
        <location evidence="1 9">Nuclear pore complex</location>
    </subcellularLocation>
</comment>
<feature type="compositionally biased region" description="Acidic residues" evidence="10">
    <location>
        <begin position="120"/>
        <end position="159"/>
    </location>
</feature>
<feature type="compositionally biased region" description="Polar residues" evidence="10">
    <location>
        <begin position="28"/>
        <end position="44"/>
    </location>
</feature>
<dbReference type="GO" id="GO:0017056">
    <property type="term" value="F:structural constituent of nuclear pore"/>
    <property type="evidence" value="ECO:0007669"/>
    <property type="project" value="TreeGrafter"/>
</dbReference>
<keyword evidence="3 9" id="KW-0813">Transport</keyword>
<dbReference type="PANTHER" id="PTHR13373">
    <property type="entry name" value="FROUNT PROTEIN-RELATED"/>
    <property type="match status" value="1"/>
</dbReference>
<keyword evidence="5 9" id="KW-0653">Protein transport</keyword>
<keyword evidence="8 9" id="KW-0539">Nucleus</keyword>
<keyword evidence="7 9" id="KW-0906">Nuclear pore complex</keyword>
<dbReference type="GO" id="GO:0031080">
    <property type="term" value="C:nuclear pore outer ring"/>
    <property type="evidence" value="ECO:0007669"/>
    <property type="project" value="TreeGrafter"/>
</dbReference>
<comment type="similarity">
    <text evidence="2 9">Belongs to the nucleoporin Nup85 family.</text>
</comment>
<organism evidence="11 12">
    <name type="scientific">Pyronema omphalodes (strain CBS 100304)</name>
    <name type="common">Pyronema confluens</name>
    <dbReference type="NCBI Taxonomy" id="1076935"/>
    <lineage>
        <taxon>Eukaryota</taxon>
        <taxon>Fungi</taxon>
        <taxon>Dikarya</taxon>
        <taxon>Ascomycota</taxon>
        <taxon>Pezizomycotina</taxon>
        <taxon>Pezizomycetes</taxon>
        <taxon>Pezizales</taxon>
        <taxon>Pyronemataceae</taxon>
        <taxon>Pyronema</taxon>
    </lineage>
</organism>
<dbReference type="STRING" id="1076935.U4LVU3"/>